<protein>
    <recommendedName>
        <fullName evidence="4">G protein-coupled receptor</fullName>
    </recommendedName>
</protein>
<gene>
    <name evidence="2" type="ORF">PENTCL1PPCAC_13504</name>
</gene>
<evidence type="ECO:0008006" key="4">
    <source>
        <dbReference type="Google" id="ProtNLM"/>
    </source>
</evidence>
<feature type="non-terminal residue" evidence="2">
    <location>
        <position position="1"/>
    </location>
</feature>
<dbReference type="EMBL" id="BTSX01000003">
    <property type="protein sequence ID" value="GMS91329.1"/>
    <property type="molecule type" value="Genomic_DNA"/>
</dbReference>
<keyword evidence="1" id="KW-0472">Membrane</keyword>
<keyword evidence="1" id="KW-0812">Transmembrane</keyword>
<feature type="transmembrane region" description="Helical" evidence="1">
    <location>
        <begin position="48"/>
        <end position="70"/>
    </location>
</feature>
<proteinExistence type="predicted"/>
<dbReference type="Proteomes" id="UP001432027">
    <property type="component" value="Unassembled WGS sequence"/>
</dbReference>
<sequence length="101" mass="11352">LIAVLQIMSTLITVIMLPIQTRMYVILLKKGGSEGIPRTFRIFQSQIIALNILYSVFKLLLHDACFYGIAGDTFMSIGRSIAYADFSVDHSPVRDTREQAK</sequence>
<comment type="caution">
    <text evidence="2">The sequence shown here is derived from an EMBL/GenBank/DDBJ whole genome shotgun (WGS) entry which is preliminary data.</text>
</comment>
<organism evidence="2 3">
    <name type="scientific">Pristionchus entomophagus</name>
    <dbReference type="NCBI Taxonomy" id="358040"/>
    <lineage>
        <taxon>Eukaryota</taxon>
        <taxon>Metazoa</taxon>
        <taxon>Ecdysozoa</taxon>
        <taxon>Nematoda</taxon>
        <taxon>Chromadorea</taxon>
        <taxon>Rhabditida</taxon>
        <taxon>Rhabditina</taxon>
        <taxon>Diplogasteromorpha</taxon>
        <taxon>Diplogasteroidea</taxon>
        <taxon>Neodiplogasteridae</taxon>
        <taxon>Pristionchus</taxon>
    </lineage>
</organism>
<evidence type="ECO:0000256" key="1">
    <source>
        <dbReference type="SAM" id="Phobius"/>
    </source>
</evidence>
<reference evidence="2" key="1">
    <citation type="submission" date="2023-10" db="EMBL/GenBank/DDBJ databases">
        <title>Genome assembly of Pristionchus species.</title>
        <authorList>
            <person name="Yoshida K."/>
            <person name="Sommer R.J."/>
        </authorList>
    </citation>
    <scope>NUCLEOTIDE SEQUENCE</scope>
    <source>
        <strain evidence="2">RS0144</strain>
    </source>
</reference>
<dbReference type="AlphaFoldDB" id="A0AAV5TEG4"/>
<evidence type="ECO:0000313" key="3">
    <source>
        <dbReference type="Proteomes" id="UP001432027"/>
    </source>
</evidence>
<name>A0AAV5TEG4_9BILA</name>
<keyword evidence="1" id="KW-1133">Transmembrane helix</keyword>
<evidence type="ECO:0000313" key="2">
    <source>
        <dbReference type="EMBL" id="GMS91329.1"/>
    </source>
</evidence>
<accession>A0AAV5TEG4</accession>
<keyword evidence="3" id="KW-1185">Reference proteome</keyword>
<feature type="transmembrane region" description="Helical" evidence="1">
    <location>
        <begin position="6"/>
        <end position="27"/>
    </location>
</feature>